<evidence type="ECO:0000313" key="11">
    <source>
        <dbReference type="EMBL" id="AFM42260.1"/>
    </source>
</evidence>
<keyword evidence="7 9" id="KW-0472">Membrane</keyword>
<protein>
    <submittedName>
        <fullName evidence="11">Type II secretory pathway, component PulF</fullName>
    </submittedName>
</protein>
<dbReference type="Pfam" id="PF00482">
    <property type="entry name" value="T2SSF"/>
    <property type="match status" value="2"/>
</dbReference>
<evidence type="ECO:0000256" key="8">
    <source>
        <dbReference type="RuleBase" id="RU003923"/>
    </source>
</evidence>
<dbReference type="InterPro" id="IPR042094">
    <property type="entry name" value="T2SS_GspF_sf"/>
</dbReference>
<accession>I4D8Y6</accession>
<dbReference type="RefSeq" id="WP_014828249.1">
    <property type="nucleotide sequence ID" value="NC_018068.1"/>
</dbReference>
<dbReference type="InterPro" id="IPR003004">
    <property type="entry name" value="GspF/PilC"/>
</dbReference>
<keyword evidence="6 9" id="KW-1133">Transmembrane helix</keyword>
<evidence type="ECO:0000256" key="1">
    <source>
        <dbReference type="ARBA" id="ARBA00004651"/>
    </source>
</evidence>
<evidence type="ECO:0000256" key="5">
    <source>
        <dbReference type="ARBA" id="ARBA00022692"/>
    </source>
</evidence>
<dbReference type="PRINTS" id="PR00812">
    <property type="entry name" value="BCTERIALGSPF"/>
</dbReference>
<comment type="similarity">
    <text evidence="2 8">Belongs to the GSP F family.</text>
</comment>
<evidence type="ECO:0000313" key="12">
    <source>
        <dbReference type="Proteomes" id="UP000002892"/>
    </source>
</evidence>
<dbReference type="PANTHER" id="PTHR30012">
    <property type="entry name" value="GENERAL SECRETION PATHWAY PROTEIN"/>
    <property type="match status" value="1"/>
</dbReference>
<evidence type="ECO:0000256" key="4">
    <source>
        <dbReference type="ARBA" id="ARBA00022475"/>
    </source>
</evidence>
<comment type="subcellular location">
    <subcellularLocation>
        <location evidence="1 8">Cell membrane</location>
        <topology evidence="1 8">Multi-pass membrane protein</topology>
    </subcellularLocation>
</comment>
<dbReference type="PANTHER" id="PTHR30012:SF0">
    <property type="entry name" value="TYPE II SECRETION SYSTEM PROTEIN F-RELATED"/>
    <property type="match status" value="1"/>
</dbReference>
<evidence type="ECO:0000256" key="7">
    <source>
        <dbReference type="ARBA" id="ARBA00023136"/>
    </source>
</evidence>
<dbReference type="eggNOG" id="COG1459">
    <property type="taxonomic scope" value="Bacteria"/>
</dbReference>
<keyword evidence="4" id="KW-1003">Cell membrane</keyword>
<feature type="transmembrane region" description="Helical" evidence="9">
    <location>
        <begin position="208"/>
        <end position="232"/>
    </location>
</feature>
<dbReference type="KEGG" id="dai:Desaci_3365"/>
<dbReference type="EMBL" id="CP003639">
    <property type="protein sequence ID" value="AFM42260.1"/>
    <property type="molecule type" value="Genomic_DNA"/>
</dbReference>
<dbReference type="InterPro" id="IPR001992">
    <property type="entry name" value="T2SS_GspF/T4SS_PilC_CS"/>
</dbReference>
<evidence type="ECO:0000256" key="6">
    <source>
        <dbReference type="ARBA" id="ARBA00022989"/>
    </source>
</evidence>
<sequence length="399" mass="44556">MSKHWFLWRAVNAQGALKTGRWLGNNTFEVQKLLKKEGYFPVIIKPQKICLRGLLQRSGIKWSRFARHLYSLLEAGIPLLQALEIMTSPRGNVSFEQKQWLNVKDSVLAGCDLSEALQQLKSPPSSYVLAMIKAGEHSGSLAKILNEVAVELEQDDAFRQKIRTALTYPSLLLLAVLLVLCGLSLGVLPMYERLFASMDVELPVLTKVIFVVGRKLPVILQVTAALLIAVLLSSKVWKLNRWQQYLKGKVRYLPYLGKVYLLKDLVQFTNILGRLLMTGIPLLEGLRLTSGTLQTSEMLTLTELLMQSVKQGNPIVDVLSASKIFPKEKTEMIAIAEEAGQLDKMFSHISQLLRTDLEYQLKQFTQLLGPALILILAGLIGLVAGGVMVPIFNLSSYLE</sequence>
<evidence type="ECO:0000256" key="9">
    <source>
        <dbReference type="SAM" id="Phobius"/>
    </source>
</evidence>
<dbReference type="InterPro" id="IPR018076">
    <property type="entry name" value="T2SS_GspF_dom"/>
</dbReference>
<keyword evidence="12" id="KW-1185">Reference proteome</keyword>
<evidence type="ECO:0000256" key="3">
    <source>
        <dbReference type="ARBA" id="ARBA00022448"/>
    </source>
</evidence>
<gene>
    <name evidence="11" type="ordered locus">Desaci_3365</name>
</gene>
<dbReference type="AlphaFoldDB" id="I4D8Y6"/>
<dbReference type="HOGENOM" id="CLU_035032_0_1_9"/>
<organism evidence="11 12">
    <name type="scientific">Desulfosporosinus acidiphilus (strain DSM 22704 / JCM 16185 / SJ4)</name>
    <dbReference type="NCBI Taxonomy" id="646529"/>
    <lineage>
        <taxon>Bacteria</taxon>
        <taxon>Bacillati</taxon>
        <taxon>Bacillota</taxon>
        <taxon>Clostridia</taxon>
        <taxon>Eubacteriales</taxon>
        <taxon>Desulfitobacteriaceae</taxon>
        <taxon>Desulfosporosinus</taxon>
    </lineage>
</organism>
<dbReference type="GO" id="GO:0005886">
    <property type="term" value="C:plasma membrane"/>
    <property type="evidence" value="ECO:0007669"/>
    <property type="project" value="UniProtKB-SubCell"/>
</dbReference>
<reference evidence="11 12" key="1">
    <citation type="journal article" date="2012" name="J. Bacteriol.">
        <title>Complete genome sequences of Desulfosporosinus orientis DSM765T, Desulfosporosinus youngiae DSM17734T, Desulfosporosinus meridiei DSM13257T, and Desulfosporosinus acidiphilus DSM22704T.</title>
        <authorList>
            <person name="Pester M."/>
            <person name="Brambilla E."/>
            <person name="Alazard D."/>
            <person name="Rattei T."/>
            <person name="Weinmaier T."/>
            <person name="Han J."/>
            <person name="Lucas S."/>
            <person name="Lapidus A."/>
            <person name="Cheng J.F."/>
            <person name="Goodwin L."/>
            <person name="Pitluck S."/>
            <person name="Peters L."/>
            <person name="Ovchinnikova G."/>
            <person name="Teshima H."/>
            <person name="Detter J.C."/>
            <person name="Han C.S."/>
            <person name="Tapia R."/>
            <person name="Land M.L."/>
            <person name="Hauser L."/>
            <person name="Kyrpides N.C."/>
            <person name="Ivanova N.N."/>
            <person name="Pagani I."/>
            <person name="Huntmann M."/>
            <person name="Wei C.L."/>
            <person name="Davenport K.W."/>
            <person name="Daligault H."/>
            <person name="Chain P.S."/>
            <person name="Chen A."/>
            <person name="Mavromatis K."/>
            <person name="Markowitz V."/>
            <person name="Szeto E."/>
            <person name="Mikhailova N."/>
            <person name="Pati A."/>
            <person name="Wagner M."/>
            <person name="Woyke T."/>
            <person name="Ollivier B."/>
            <person name="Klenk H.P."/>
            <person name="Spring S."/>
            <person name="Loy A."/>
        </authorList>
    </citation>
    <scope>NUCLEOTIDE SEQUENCE [LARGE SCALE GENOMIC DNA]</scope>
    <source>
        <strain evidence="12">DSM 22704 / JCM 16185 / SJ4</strain>
    </source>
</reference>
<feature type="domain" description="Type II secretion system protein GspF" evidence="10">
    <location>
        <begin position="65"/>
        <end position="189"/>
    </location>
</feature>
<evidence type="ECO:0000259" key="10">
    <source>
        <dbReference type="Pfam" id="PF00482"/>
    </source>
</evidence>
<dbReference type="PROSITE" id="PS00874">
    <property type="entry name" value="T2SP_F"/>
    <property type="match status" value="1"/>
</dbReference>
<dbReference type="STRING" id="646529.Desaci_3365"/>
<keyword evidence="5 8" id="KW-0812">Transmembrane</keyword>
<dbReference type="GO" id="GO:0009306">
    <property type="term" value="P:protein secretion"/>
    <property type="evidence" value="ECO:0007669"/>
    <property type="project" value="InterPro"/>
</dbReference>
<proteinExistence type="inferred from homology"/>
<evidence type="ECO:0000256" key="2">
    <source>
        <dbReference type="ARBA" id="ARBA00005745"/>
    </source>
</evidence>
<name>I4D8Y6_DESAJ</name>
<dbReference type="Proteomes" id="UP000002892">
    <property type="component" value="Chromosome"/>
</dbReference>
<feature type="transmembrane region" description="Helical" evidence="9">
    <location>
        <begin position="367"/>
        <end position="392"/>
    </location>
</feature>
<feature type="domain" description="Type II secretion system protein GspF" evidence="10">
    <location>
        <begin position="268"/>
        <end position="390"/>
    </location>
</feature>
<feature type="transmembrane region" description="Helical" evidence="9">
    <location>
        <begin position="166"/>
        <end position="188"/>
    </location>
</feature>
<keyword evidence="3 8" id="KW-0813">Transport</keyword>
<dbReference type="Gene3D" id="1.20.81.30">
    <property type="entry name" value="Type II secretion system (T2SS), domain F"/>
    <property type="match status" value="2"/>
</dbReference>
<dbReference type="OrthoDB" id="9805682at2"/>